<feature type="compositionally biased region" description="Basic and acidic residues" evidence="6">
    <location>
        <begin position="39"/>
        <end position="51"/>
    </location>
</feature>
<feature type="compositionally biased region" description="Polar residues" evidence="6">
    <location>
        <begin position="159"/>
        <end position="168"/>
    </location>
</feature>
<feature type="compositionally biased region" description="Basic and acidic residues" evidence="6">
    <location>
        <begin position="87"/>
        <end position="96"/>
    </location>
</feature>
<evidence type="ECO:0000256" key="5">
    <source>
        <dbReference type="ARBA" id="ARBA00022840"/>
    </source>
</evidence>
<dbReference type="InterPro" id="IPR008271">
    <property type="entry name" value="Ser/Thr_kinase_AS"/>
</dbReference>
<name>A0ABQ9NLM1_9PEZI</name>
<feature type="domain" description="Protein kinase" evidence="7">
    <location>
        <begin position="471"/>
        <end position="774"/>
    </location>
</feature>
<sequence length="812" mass="89765">MGQTPKGIRDTWVAQMARMKNARRTPSLEEGEIQENQTGDDHLPAQRRIDQKPSNSSGAGRKRKSTSAESSPLSDVPPSNSSYWNSETHDKSPPDSKRRKQPPSPADAKSGSQAKAGAAVTSSRLKRKSTGVTSAPRPRASPSVSSLPDYEFYAERSSNRNQTRQTPSPKDKMPGGRADASIWINSSPPKRDGAAAACKTPIASPLTPPPLDPVKEKANPPNGKERKQPQYNSAAAIRSIANIIHDMKLRKSTREDRSSAPSPNNRPGIHPDRQALMAGPAPESAHSPAPADSPGRSKKQRVQGAEPDAENAADQPLRPIREAPQRVNNGQAAAPEVIDLGSGSESAESQKDGRPPEVIDLVTRSGDENEGQKGGRSRDGRPSNKAGKKPDVASRRSPPRSIHKNDAGVLLARWDRETTNSAPFRPHASSLARMAKEYKAKKAQDKQMRDAEDLRRQQATDMIADELLPGHIRGAYLGQGGFGTPSVWVELDKENNIVDRSVMKYCGPQDPEHPKKFDDPPTEVELLRRLAFRSEHISRLRNYSVSGDRTEYWVIMDFAPFGDLDGFCWDYASKGRNIPELFLWYIFYALVKACIVCRYGTEEPDTYHDSYTDEWSTEIVHCDLKPHNVFVGDKIPYAFDGFFGSYPAPILGDFGCAITARSDSSVQQYGGGTPGFEAPEQHPEAYPNIKHRQVPKLAWTNVWGIGAIMATLIYQADNYQQQFICYDDDGELELRVDDSAVICSGELRDLVSACLRARADERPRLDYLLSHIEENIRVIRKQLIIFGASLDELHLPGDRFAMMNHFSAPPQD</sequence>
<feature type="compositionally biased region" description="Basic and acidic residues" evidence="6">
    <location>
        <begin position="348"/>
        <end position="357"/>
    </location>
</feature>
<dbReference type="PROSITE" id="PS50011">
    <property type="entry name" value="PROTEIN_KINASE_DOM"/>
    <property type="match status" value="1"/>
</dbReference>
<dbReference type="InterPro" id="IPR050660">
    <property type="entry name" value="NEK_Ser/Thr_kinase"/>
</dbReference>
<evidence type="ECO:0000256" key="1">
    <source>
        <dbReference type="ARBA" id="ARBA00012513"/>
    </source>
</evidence>
<feature type="compositionally biased region" description="Low complexity" evidence="6">
    <location>
        <begin position="232"/>
        <end position="244"/>
    </location>
</feature>
<keyword evidence="3" id="KW-0547">Nucleotide-binding</keyword>
<feature type="compositionally biased region" description="Low complexity" evidence="6">
    <location>
        <begin position="278"/>
        <end position="294"/>
    </location>
</feature>
<keyword evidence="4" id="KW-0418">Kinase</keyword>
<evidence type="ECO:0000313" key="8">
    <source>
        <dbReference type="EMBL" id="KAJ9661371.1"/>
    </source>
</evidence>
<evidence type="ECO:0000256" key="6">
    <source>
        <dbReference type="SAM" id="MobiDB-lite"/>
    </source>
</evidence>
<evidence type="ECO:0000256" key="2">
    <source>
        <dbReference type="ARBA" id="ARBA00022679"/>
    </source>
</evidence>
<gene>
    <name evidence="8" type="ORF">H2201_006563</name>
</gene>
<feature type="compositionally biased region" description="Low complexity" evidence="6">
    <location>
        <begin position="106"/>
        <end position="119"/>
    </location>
</feature>
<dbReference type="Pfam" id="PF00069">
    <property type="entry name" value="Pkinase"/>
    <property type="match status" value="1"/>
</dbReference>
<feature type="compositionally biased region" description="Basic and acidic residues" evidence="6">
    <location>
        <begin position="213"/>
        <end position="228"/>
    </location>
</feature>
<evidence type="ECO:0000259" key="7">
    <source>
        <dbReference type="PROSITE" id="PS50011"/>
    </source>
</evidence>
<dbReference type="Gene3D" id="1.10.510.10">
    <property type="entry name" value="Transferase(Phosphotransferase) domain 1"/>
    <property type="match status" value="1"/>
</dbReference>
<evidence type="ECO:0000313" key="9">
    <source>
        <dbReference type="Proteomes" id="UP001172684"/>
    </source>
</evidence>
<reference evidence="8" key="1">
    <citation type="submission" date="2022-10" db="EMBL/GenBank/DDBJ databases">
        <title>Culturing micro-colonial fungi from biological soil crusts in the Mojave desert and describing Neophaeococcomyces mojavensis, and introducing the new genera and species Taxawa tesnikishii.</title>
        <authorList>
            <person name="Kurbessoian T."/>
            <person name="Stajich J.E."/>
        </authorList>
    </citation>
    <scope>NUCLEOTIDE SEQUENCE</scope>
    <source>
        <strain evidence="8">TK_1</strain>
    </source>
</reference>
<dbReference type="EC" id="2.7.11.1" evidence="1"/>
<keyword evidence="9" id="KW-1185">Reference proteome</keyword>
<keyword evidence="5" id="KW-0067">ATP-binding</keyword>
<dbReference type="EMBL" id="JAPDRL010000058">
    <property type="protein sequence ID" value="KAJ9661371.1"/>
    <property type="molecule type" value="Genomic_DNA"/>
</dbReference>
<feature type="compositionally biased region" description="Basic and acidic residues" evidence="6">
    <location>
        <begin position="365"/>
        <end position="394"/>
    </location>
</feature>
<evidence type="ECO:0000256" key="4">
    <source>
        <dbReference type="ARBA" id="ARBA00022777"/>
    </source>
</evidence>
<dbReference type="PANTHER" id="PTHR43671">
    <property type="entry name" value="SERINE/THREONINE-PROTEIN KINASE NEK"/>
    <property type="match status" value="1"/>
</dbReference>
<feature type="compositionally biased region" description="Polar residues" evidence="6">
    <location>
        <begin position="67"/>
        <end position="86"/>
    </location>
</feature>
<organism evidence="8 9">
    <name type="scientific">Coniosporium apollinis</name>
    <dbReference type="NCBI Taxonomy" id="61459"/>
    <lineage>
        <taxon>Eukaryota</taxon>
        <taxon>Fungi</taxon>
        <taxon>Dikarya</taxon>
        <taxon>Ascomycota</taxon>
        <taxon>Pezizomycotina</taxon>
        <taxon>Dothideomycetes</taxon>
        <taxon>Dothideomycetes incertae sedis</taxon>
        <taxon>Coniosporium</taxon>
    </lineage>
</organism>
<accession>A0ABQ9NLM1</accession>
<feature type="compositionally biased region" description="Basic and acidic residues" evidence="6">
    <location>
        <begin position="245"/>
        <end position="258"/>
    </location>
</feature>
<proteinExistence type="predicted"/>
<dbReference type="SMART" id="SM00220">
    <property type="entry name" value="S_TKc"/>
    <property type="match status" value="1"/>
</dbReference>
<feature type="region of interest" description="Disordered" evidence="6">
    <location>
        <begin position="1"/>
        <end position="408"/>
    </location>
</feature>
<dbReference type="InterPro" id="IPR000719">
    <property type="entry name" value="Prot_kinase_dom"/>
</dbReference>
<dbReference type="SUPFAM" id="SSF56112">
    <property type="entry name" value="Protein kinase-like (PK-like)"/>
    <property type="match status" value="1"/>
</dbReference>
<comment type="caution">
    <text evidence="8">The sequence shown here is derived from an EMBL/GenBank/DDBJ whole genome shotgun (WGS) entry which is preliminary data.</text>
</comment>
<dbReference type="PANTHER" id="PTHR43671:SF13">
    <property type="entry name" value="SERINE_THREONINE-PROTEIN KINASE NEK2"/>
    <property type="match status" value="1"/>
</dbReference>
<dbReference type="PROSITE" id="PS00108">
    <property type="entry name" value="PROTEIN_KINASE_ST"/>
    <property type="match status" value="1"/>
</dbReference>
<dbReference type="Proteomes" id="UP001172684">
    <property type="component" value="Unassembled WGS sequence"/>
</dbReference>
<feature type="compositionally biased region" description="Low complexity" evidence="6">
    <location>
        <begin position="134"/>
        <end position="148"/>
    </location>
</feature>
<dbReference type="InterPro" id="IPR011009">
    <property type="entry name" value="Kinase-like_dom_sf"/>
</dbReference>
<keyword evidence="2" id="KW-0808">Transferase</keyword>
<evidence type="ECO:0000256" key="3">
    <source>
        <dbReference type="ARBA" id="ARBA00022741"/>
    </source>
</evidence>
<protein>
    <recommendedName>
        <fullName evidence="1">non-specific serine/threonine protein kinase</fullName>
        <ecNumber evidence="1">2.7.11.1</ecNumber>
    </recommendedName>
</protein>